<accession>G2XXR6</accession>
<reference evidence="2" key="1">
    <citation type="journal article" date="2011" name="PLoS Genet.">
        <title>Genomic analysis of the necrotrophic fungal pathogens Sclerotinia sclerotiorum and Botrytis cinerea.</title>
        <authorList>
            <person name="Amselem J."/>
            <person name="Cuomo C.A."/>
            <person name="van Kan J.A."/>
            <person name="Viaud M."/>
            <person name="Benito E.P."/>
            <person name="Couloux A."/>
            <person name="Coutinho P.M."/>
            <person name="de Vries R.P."/>
            <person name="Dyer P.S."/>
            <person name="Fillinger S."/>
            <person name="Fournier E."/>
            <person name="Gout L."/>
            <person name="Hahn M."/>
            <person name="Kohn L."/>
            <person name="Lapalu N."/>
            <person name="Plummer K.M."/>
            <person name="Pradier J.M."/>
            <person name="Quevillon E."/>
            <person name="Sharon A."/>
            <person name="Simon A."/>
            <person name="ten Have A."/>
            <person name="Tudzynski B."/>
            <person name="Tudzynski P."/>
            <person name="Wincker P."/>
            <person name="Andrew M."/>
            <person name="Anthouard V."/>
            <person name="Beever R.E."/>
            <person name="Beffa R."/>
            <person name="Benoit I."/>
            <person name="Bouzid O."/>
            <person name="Brault B."/>
            <person name="Chen Z."/>
            <person name="Choquer M."/>
            <person name="Collemare J."/>
            <person name="Cotton P."/>
            <person name="Danchin E.G."/>
            <person name="Da Silva C."/>
            <person name="Gautier A."/>
            <person name="Giraud C."/>
            <person name="Giraud T."/>
            <person name="Gonzalez C."/>
            <person name="Grossetete S."/>
            <person name="Guldener U."/>
            <person name="Henrissat B."/>
            <person name="Howlett B.J."/>
            <person name="Kodira C."/>
            <person name="Kretschmer M."/>
            <person name="Lappartient A."/>
            <person name="Leroch M."/>
            <person name="Levis C."/>
            <person name="Mauceli E."/>
            <person name="Neuveglise C."/>
            <person name="Oeser B."/>
            <person name="Pearson M."/>
            <person name="Poulain J."/>
            <person name="Poussereau N."/>
            <person name="Quesneville H."/>
            <person name="Rascle C."/>
            <person name="Schumacher J."/>
            <person name="Segurens B."/>
            <person name="Sexton A."/>
            <person name="Silva E."/>
            <person name="Sirven C."/>
            <person name="Soanes D.M."/>
            <person name="Talbot N.J."/>
            <person name="Templeton M."/>
            <person name="Yandava C."/>
            <person name="Yarden O."/>
            <person name="Zeng Q."/>
            <person name="Rollins J.A."/>
            <person name="Lebrun M.H."/>
            <person name="Dickman M."/>
        </authorList>
    </citation>
    <scope>NUCLEOTIDE SEQUENCE [LARGE SCALE GENOMIC DNA]</scope>
    <source>
        <strain evidence="2">T4</strain>
    </source>
</reference>
<dbReference type="Proteomes" id="UP000008177">
    <property type="component" value="Unplaced contigs"/>
</dbReference>
<dbReference type="AlphaFoldDB" id="G2XXR6"/>
<sequence>MLRDASRMLRWQPLILRKAQSARLMRWHRAWIAPWRAGMEERFAGVIGWVGERGV</sequence>
<dbReference type="HOGENOM" id="CLU_3032065_0_0_1"/>
<gene>
    <name evidence="1" type="ORF">BofuT4_uP050430.1</name>
</gene>
<evidence type="ECO:0000313" key="1">
    <source>
        <dbReference type="EMBL" id="CCD45253.1"/>
    </source>
</evidence>
<name>G2XXR6_BOTF4</name>
<protein>
    <submittedName>
        <fullName evidence="1">Uncharacterized protein</fullName>
    </submittedName>
</protein>
<organism evidence="1 2">
    <name type="scientific">Botryotinia fuckeliana (strain T4)</name>
    <name type="common">Noble rot fungus</name>
    <name type="synonym">Botrytis cinerea</name>
    <dbReference type="NCBI Taxonomy" id="999810"/>
    <lineage>
        <taxon>Eukaryota</taxon>
        <taxon>Fungi</taxon>
        <taxon>Dikarya</taxon>
        <taxon>Ascomycota</taxon>
        <taxon>Pezizomycotina</taxon>
        <taxon>Leotiomycetes</taxon>
        <taxon>Helotiales</taxon>
        <taxon>Sclerotiniaceae</taxon>
        <taxon>Botrytis</taxon>
    </lineage>
</organism>
<dbReference type="EMBL" id="FQ790276">
    <property type="protein sequence ID" value="CCD45253.1"/>
    <property type="molecule type" value="Genomic_DNA"/>
</dbReference>
<proteinExistence type="predicted"/>
<evidence type="ECO:0000313" key="2">
    <source>
        <dbReference type="Proteomes" id="UP000008177"/>
    </source>
</evidence>
<dbReference type="InParanoid" id="G2XXR6"/>